<comment type="similarity">
    <text evidence="7">Belongs to the DNA polymerase HolA subunit family.</text>
</comment>
<keyword evidence="12" id="KW-1185">Reference proteome</keyword>
<evidence type="ECO:0000259" key="9">
    <source>
        <dbReference type="Pfam" id="PF06144"/>
    </source>
</evidence>
<evidence type="ECO:0000256" key="2">
    <source>
        <dbReference type="ARBA" id="ARBA00017703"/>
    </source>
</evidence>
<dbReference type="Pfam" id="PF06144">
    <property type="entry name" value="DNA_pol3_delta"/>
    <property type="match status" value="1"/>
</dbReference>
<evidence type="ECO:0000256" key="1">
    <source>
        <dbReference type="ARBA" id="ARBA00012417"/>
    </source>
</evidence>
<dbReference type="Gene3D" id="1.20.272.10">
    <property type="match status" value="1"/>
</dbReference>
<dbReference type="SUPFAM" id="SSF52540">
    <property type="entry name" value="P-loop containing nucleoside triphosphate hydrolases"/>
    <property type="match status" value="1"/>
</dbReference>
<feature type="domain" description="DNA polymerase III delta N-terminal" evidence="9">
    <location>
        <begin position="18"/>
        <end position="142"/>
    </location>
</feature>
<comment type="catalytic activity">
    <reaction evidence="8">
        <text>DNA(n) + a 2'-deoxyribonucleoside 5'-triphosphate = DNA(n+1) + diphosphate</text>
        <dbReference type="Rhea" id="RHEA:22508"/>
        <dbReference type="Rhea" id="RHEA-COMP:17339"/>
        <dbReference type="Rhea" id="RHEA-COMP:17340"/>
        <dbReference type="ChEBI" id="CHEBI:33019"/>
        <dbReference type="ChEBI" id="CHEBI:61560"/>
        <dbReference type="ChEBI" id="CHEBI:173112"/>
        <dbReference type="EC" id="2.7.7.7"/>
    </reaction>
</comment>
<name>A0A6N8CQQ8_9BACI</name>
<dbReference type="EC" id="2.7.7.7" evidence="1"/>
<comment type="caution">
    <text evidence="11">The sequence shown here is derived from an EMBL/GenBank/DDBJ whole genome shotgun (WGS) entry which is preliminary data.</text>
</comment>
<dbReference type="GO" id="GO:0006261">
    <property type="term" value="P:DNA-templated DNA replication"/>
    <property type="evidence" value="ECO:0007669"/>
    <property type="project" value="TreeGrafter"/>
</dbReference>
<dbReference type="PANTHER" id="PTHR34388">
    <property type="entry name" value="DNA POLYMERASE III SUBUNIT DELTA"/>
    <property type="match status" value="1"/>
</dbReference>
<evidence type="ECO:0000256" key="4">
    <source>
        <dbReference type="ARBA" id="ARBA00022695"/>
    </source>
</evidence>
<dbReference type="InterPro" id="IPR027417">
    <property type="entry name" value="P-loop_NTPase"/>
</dbReference>
<evidence type="ECO:0000313" key="11">
    <source>
        <dbReference type="EMBL" id="MTT32494.1"/>
    </source>
</evidence>
<dbReference type="GO" id="GO:0003887">
    <property type="term" value="F:DNA-directed DNA polymerase activity"/>
    <property type="evidence" value="ECO:0007669"/>
    <property type="project" value="UniProtKB-KW"/>
</dbReference>
<dbReference type="Gene3D" id="3.40.50.300">
    <property type="entry name" value="P-loop containing nucleotide triphosphate hydrolases"/>
    <property type="match status" value="1"/>
</dbReference>
<dbReference type="InterPro" id="IPR008921">
    <property type="entry name" value="DNA_pol3_clamp-load_cplx_C"/>
</dbReference>
<proteinExistence type="inferred from homology"/>
<dbReference type="InterPro" id="IPR048466">
    <property type="entry name" value="DNA_pol3_delta-like_C"/>
</dbReference>
<evidence type="ECO:0000256" key="5">
    <source>
        <dbReference type="ARBA" id="ARBA00022705"/>
    </source>
</evidence>
<organism evidence="11 12">
    <name type="scientific">Terrilactibacillus tamarindi</name>
    <dbReference type="NCBI Taxonomy" id="2599694"/>
    <lineage>
        <taxon>Bacteria</taxon>
        <taxon>Bacillati</taxon>
        <taxon>Bacillota</taxon>
        <taxon>Bacilli</taxon>
        <taxon>Bacillales</taxon>
        <taxon>Bacillaceae</taxon>
        <taxon>Terrilactibacillus</taxon>
    </lineage>
</organism>
<evidence type="ECO:0000256" key="8">
    <source>
        <dbReference type="ARBA" id="ARBA00049244"/>
    </source>
</evidence>
<evidence type="ECO:0000256" key="3">
    <source>
        <dbReference type="ARBA" id="ARBA00022679"/>
    </source>
</evidence>
<accession>A0A6N8CQQ8</accession>
<dbReference type="Pfam" id="PF21694">
    <property type="entry name" value="DNA_pol3_delta_C"/>
    <property type="match status" value="1"/>
</dbReference>
<dbReference type="RefSeq" id="WP_329602879.1">
    <property type="nucleotide sequence ID" value="NZ_WNHB01000016.1"/>
</dbReference>
<dbReference type="GO" id="GO:0003677">
    <property type="term" value="F:DNA binding"/>
    <property type="evidence" value="ECO:0007669"/>
    <property type="project" value="InterPro"/>
</dbReference>
<protein>
    <recommendedName>
        <fullName evidence="2">DNA polymerase III subunit delta</fullName>
        <ecNumber evidence="1">2.7.7.7</ecNumber>
    </recommendedName>
</protein>
<dbReference type="PANTHER" id="PTHR34388:SF1">
    <property type="entry name" value="DNA POLYMERASE III SUBUNIT DELTA"/>
    <property type="match status" value="1"/>
</dbReference>
<dbReference type="EMBL" id="WNHB01000016">
    <property type="protein sequence ID" value="MTT32494.1"/>
    <property type="molecule type" value="Genomic_DNA"/>
</dbReference>
<reference evidence="11 12" key="1">
    <citation type="submission" date="2019-11" db="EMBL/GenBank/DDBJ databases">
        <title>Terrilactibacillus tamarindus sp. nov. BCM23-1 isolated from bark of Tamarindus indica.</title>
        <authorList>
            <person name="Kingkaew E."/>
            <person name="Tanasupawat S."/>
        </authorList>
    </citation>
    <scope>NUCLEOTIDE SEQUENCE [LARGE SCALE GENOMIC DNA]</scope>
    <source>
        <strain evidence="11 12">BCM23-1</strain>
    </source>
</reference>
<sequence length="341" mass="38931">MSITKKDLSIQKPLAPIYLLFGSQEYLIQHMKKTIIKEALSEEEMEVNLSSYDMLETSVQVGIEDAETLPFFGEKRVVILENAYFLTGSKPKVKVEHDLKRFEAYLELPSPDTVMIIPLFHEKLDKRKKIVKMIEKKGQIVELSQLGDRFIYDLLSSIASKLGVRYTKEGHDQLMAFIGPNLMQLANEVKKCAFYCYGTDQEIDQGVVLSLASRSLESNVFLLVDQVLANKRREALQLLSDLIKQKEDPIKLLALITRQIRIVYQVGLYQKDGYTQQNIASKIGVHPYAVKLASQQAKHFDLKWLEYVLTKCTETDYQMKTGGMDKRLALELFIHSTAKGA</sequence>
<evidence type="ECO:0000313" key="12">
    <source>
        <dbReference type="Proteomes" id="UP000440978"/>
    </source>
</evidence>
<keyword evidence="3 11" id="KW-0808">Transferase</keyword>
<dbReference type="Proteomes" id="UP000440978">
    <property type="component" value="Unassembled WGS sequence"/>
</dbReference>
<gene>
    <name evidence="11" type="primary">holA</name>
    <name evidence="11" type="ORF">GMB86_10800</name>
</gene>
<keyword evidence="6" id="KW-0239">DNA-directed DNA polymerase</keyword>
<evidence type="ECO:0000259" key="10">
    <source>
        <dbReference type="Pfam" id="PF21694"/>
    </source>
</evidence>
<dbReference type="InterPro" id="IPR010372">
    <property type="entry name" value="DNA_pol3_delta_N"/>
</dbReference>
<dbReference type="GO" id="GO:0009360">
    <property type="term" value="C:DNA polymerase III complex"/>
    <property type="evidence" value="ECO:0007669"/>
    <property type="project" value="InterPro"/>
</dbReference>
<dbReference type="InterPro" id="IPR005790">
    <property type="entry name" value="DNA_polIII_delta"/>
</dbReference>
<evidence type="ECO:0000256" key="7">
    <source>
        <dbReference type="ARBA" id="ARBA00034754"/>
    </source>
</evidence>
<dbReference type="SUPFAM" id="SSF48019">
    <property type="entry name" value="post-AAA+ oligomerization domain-like"/>
    <property type="match status" value="1"/>
</dbReference>
<dbReference type="NCBIfam" id="TIGR01128">
    <property type="entry name" value="holA"/>
    <property type="match status" value="1"/>
</dbReference>
<evidence type="ECO:0000256" key="6">
    <source>
        <dbReference type="ARBA" id="ARBA00022932"/>
    </source>
</evidence>
<keyword evidence="4 11" id="KW-0548">Nucleotidyltransferase</keyword>
<feature type="domain" description="DNA polymerase III delta subunit-like C-terminal" evidence="10">
    <location>
        <begin position="217"/>
        <end position="335"/>
    </location>
</feature>
<keyword evidence="5" id="KW-0235">DNA replication</keyword>
<dbReference type="AlphaFoldDB" id="A0A6N8CQQ8"/>